<evidence type="ECO:0000313" key="3">
    <source>
        <dbReference type="Proteomes" id="UP000516412"/>
    </source>
</evidence>
<dbReference type="Gene3D" id="3.30.70.1270">
    <property type="entry name" value="Api92-like domains"/>
    <property type="match status" value="1"/>
</dbReference>
<dbReference type="EMBL" id="CP060414">
    <property type="protein sequence ID" value="QNT58763.1"/>
    <property type="molecule type" value="Genomic_DNA"/>
</dbReference>
<sequence length="251" mass="28738">MPNHVTNIMTVKGPEESVAKLKAVWFRHQAPDGKTNSDLPDMCVDFNGILPMPDSLNIDCGSMSSWAEDWLNLKDDWLLSGEEMEKLLITRRLKEHSSEYVDWETDTVGRLKEVTAREPGLLAKIGLSQQYIEKIQHNLAIYGCPTWYEWCYRHWGTKWNAYHQYLSEWSDTSFCISFDTAWSPPEPVFAALADTFPDVEMEVLYIDEGGGFAGTYTASDGLLEDSLCEDDDFRSFAEEHFGWTFDGDDDE</sequence>
<dbReference type="InterPro" id="IPR041329">
    <property type="entry name" value="YubB_C"/>
</dbReference>
<dbReference type="RefSeq" id="WP_187001130.1">
    <property type="nucleotide sequence ID" value="NZ_CP060414.2"/>
</dbReference>
<evidence type="ECO:0000313" key="2">
    <source>
        <dbReference type="EMBL" id="QNT58763.1"/>
    </source>
</evidence>
<dbReference type="KEGG" id="nmus:H7A79_0739"/>
<evidence type="ECO:0000259" key="1">
    <source>
        <dbReference type="Pfam" id="PF18406"/>
    </source>
</evidence>
<organism evidence="2 3">
    <name type="scientific">Neisseria musculi</name>
    <dbReference type="NCBI Taxonomy" id="1815583"/>
    <lineage>
        <taxon>Bacteria</taxon>
        <taxon>Pseudomonadati</taxon>
        <taxon>Pseudomonadota</taxon>
        <taxon>Betaproteobacteria</taxon>
        <taxon>Neisseriales</taxon>
        <taxon>Neisseriaceae</taxon>
        <taxon>Neisseria</taxon>
    </lineage>
</organism>
<gene>
    <name evidence="2" type="ORF">H7A79_0739</name>
</gene>
<protein>
    <recommendedName>
        <fullName evidence="1">YubB ferredoxin-like domain-containing protein</fullName>
    </recommendedName>
</protein>
<dbReference type="SUPFAM" id="SSF160940">
    <property type="entry name" value="Api92-like"/>
    <property type="match status" value="1"/>
</dbReference>
<name>A0A7H1MAU8_9NEIS</name>
<reference evidence="2" key="1">
    <citation type="submission" date="2024-06" db="EMBL/GenBank/DDBJ databases">
        <title>Complete Genome Sequence of mouse commensal type strain Neisseria musculi.</title>
        <authorList>
            <person name="Thapa E."/>
            <person name="Aluvathingal J."/>
            <person name="Nadendla S."/>
            <person name="Mehta A."/>
            <person name="Tettelin H."/>
            <person name="Weyand N.J."/>
        </authorList>
    </citation>
    <scope>NUCLEOTIDE SEQUENCE</scope>
    <source>
        <strain evidence="2">NW831</strain>
    </source>
</reference>
<accession>A0A7H1MAU8</accession>
<feature type="domain" description="YubB ferredoxin-like" evidence="1">
    <location>
        <begin position="161"/>
        <end position="239"/>
    </location>
</feature>
<proteinExistence type="predicted"/>
<keyword evidence="3" id="KW-1185">Reference proteome</keyword>
<dbReference type="AlphaFoldDB" id="A0A7H1MAU8"/>
<dbReference type="Proteomes" id="UP000516412">
    <property type="component" value="Chromosome"/>
</dbReference>
<dbReference type="Pfam" id="PF18406">
    <property type="entry name" value="DUF1281_C"/>
    <property type="match status" value="1"/>
</dbReference>